<dbReference type="PANTHER" id="PTHR48100:SF59">
    <property type="entry name" value="ADENOSYLCOBALAMIN_ALPHA-RIBAZOLE PHOSPHATASE"/>
    <property type="match status" value="1"/>
</dbReference>
<proteinExistence type="predicted"/>
<dbReference type="SUPFAM" id="SSF53254">
    <property type="entry name" value="Phosphoglycerate mutase-like"/>
    <property type="match status" value="1"/>
</dbReference>
<evidence type="ECO:0000313" key="4">
    <source>
        <dbReference type="Proteomes" id="UP000886878"/>
    </source>
</evidence>
<organism evidence="3 4">
    <name type="scientific">Candidatus Limosilactobacillus merdipullorum</name>
    <dbReference type="NCBI Taxonomy" id="2838653"/>
    <lineage>
        <taxon>Bacteria</taxon>
        <taxon>Bacillati</taxon>
        <taxon>Bacillota</taxon>
        <taxon>Bacilli</taxon>
        <taxon>Lactobacillales</taxon>
        <taxon>Lactobacillaceae</taxon>
        <taxon>Limosilactobacillus</taxon>
    </lineage>
</organism>
<accession>A0A9D1QNI4</accession>
<evidence type="ECO:0000313" key="3">
    <source>
        <dbReference type="EMBL" id="HIW70427.1"/>
    </source>
</evidence>
<dbReference type="InterPro" id="IPR050275">
    <property type="entry name" value="PGM_Phosphatase"/>
</dbReference>
<comment type="caution">
    <text evidence="3">The sequence shown here is derived from an EMBL/GenBank/DDBJ whole genome shotgun (WGS) entry which is preliminary data.</text>
</comment>
<gene>
    <name evidence="3" type="ORF">H9876_03500</name>
</gene>
<dbReference type="Proteomes" id="UP000886878">
    <property type="component" value="Unassembled WGS sequence"/>
</dbReference>
<reference evidence="3" key="1">
    <citation type="journal article" date="2021" name="PeerJ">
        <title>Extensive microbial diversity within the chicken gut microbiome revealed by metagenomics and culture.</title>
        <authorList>
            <person name="Gilroy R."/>
            <person name="Ravi A."/>
            <person name="Getino M."/>
            <person name="Pursley I."/>
            <person name="Horton D.L."/>
            <person name="Alikhan N.F."/>
            <person name="Baker D."/>
            <person name="Gharbi K."/>
            <person name="Hall N."/>
            <person name="Watson M."/>
            <person name="Adriaenssens E.M."/>
            <person name="Foster-Nyarko E."/>
            <person name="Jarju S."/>
            <person name="Secka A."/>
            <person name="Antonio M."/>
            <person name="Oren A."/>
            <person name="Chaudhuri R.R."/>
            <person name="La Ragione R."/>
            <person name="Hildebrand F."/>
            <person name="Pallen M.J."/>
        </authorList>
    </citation>
    <scope>NUCLEOTIDE SEQUENCE</scope>
    <source>
        <strain evidence="3">ChiHejej3B27-2180</strain>
    </source>
</reference>
<protein>
    <submittedName>
        <fullName evidence="3">Histidine phosphatase family protein</fullName>
    </submittedName>
</protein>
<dbReference type="GO" id="GO:0016791">
    <property type="term" value="F:phosphatase activity"/>
    <property type="evidence" value="ECO:0007669"/>
    <property type="project" value="TreeGrafter"/>
</dbReference>
<feature type="active site" description="Tele-phosphohistidine intermediate" evidence="1">
    <location>
        <position position="10"/>
    </location>
</feature>
<name>A0A9D1QNI4_9LACO</name>
<dbReference type="InterPro" id="IPR029033">
    <property type="entry name" value="His_PPase_superfam"/>
</dbReference>
<dbReference type="Pfam" id="PF00300">
    <property type="entry name" value="His_Phos_1"/>
    <property type="match status" value="1"/>
</dbReference>
<dbReference type="PANTHER" id="PTHR48100">
    <property type="entry name" value="BROAD-SPECIFICITY PHOSPHATASE YOR283W-RELATED"/>
    <property type="match status" value="1"/>
</dbReference>
<feature type="binding site" evidence="2">
    <location>
        <begin position="9"/>
        <end position="16"/>
    </location>
    <ligand>
        <name>substrate</name>
    </ligand>
</feature>
<dbReference type="EMBL" id="DXGK01000068">
    <property type="protein sequence ID" value="HIW70427.1"/>
    <property type="molecule type" value="Genomic_DNA"/>
</dbReference>
<dbReference type="InterPro" id="IPR013078">
    <property type="entry name" value="His_Pase_superF_clade-1"/>
</dbReference>
<feature type="binding site" evidence="2">
    <location>
        <begin position="87"/>
        <end position="90"/>
    </location>
    <ligand>
        <name>substrate</name>
    </ligand>
</feature>
<dbReference type="CDD" id="cd07067">
    <property type="entry name" value="HP_PGM_like"/>
    <property type="match status" value="1"/>
</dbReference>
<dbReference type="SMART" id="SM00855">
    <property type="entry name" value="PGAM"/>
    <property type="match status" value="1"/>
</dbReference>
<dbReference type="Gene3D" id="3.40.50.1240">
    <property type="entry name" value="Phosphoglycerate mutase-like"/>
    <property type="match status" value="1"/>
</dbReference>
<feature type="binding site" evidence="2">
    <location>
        <position position="59"/>
    </location>
    <ligand>
        <name>substrate</name>
    </ligand>
</feature>
<dbReference type="AlphaFoldDB" id="A0A9D1QNI4"/>
<feature type="active site" description="Proton donor/acceptor" evidence="1">
    <location>
        <position position="87"/>
    </location>
</feature>
<evidence type="ECO:0000256" key="1">
    <source>
        <dbReference type="PIRSR" id="PIRSR613078-1"/>
    </source>
</evidence>
<dbReference type="GO" id="GO:0005737">
    <property type="term" value="C:cytoplasm"/>
    <property type="evidence" value="ECO:0007669"/>
    <property type="project" value="TreeGrafter"/>
</dbReference>
<evidence type="ECO:0000256" key="2">
    <source>
        <dbReference type="PIRSR" id="PIRSR613078-2"/>
    </source>
</evidence>
<sequence length="219" mass="24765">MAINVYMVRHGETYFNMFARLQGWSDTPLTKKGEADAAKVGQELAPLKIDYLFSSDFKRAVDTARILIKNHPSSTITEPTQSKLFREVFYGSFEGHSNEEGAIWASHLAGDRMRRLSEVIDKYGMPKLHDLLHEADPAHLAEDSKQLDVRCDRAIDFLRQLPDNSNVVVASHGSIIRYIACRYGDRDNYEGPDNGAIMKLALTPNDAQVIFYNEKSLKN</sequence>
<reference evidence="3" key="2">
    <citation type="submission" date="2021-04" db="EMBL/GenBank/DDBJ databases">
        <authorList>
            <person name="Gilroy R."/>
        </authorList>
    </citation>
    <scope>NUCLEOTIDE SEQUENCE</scope>
    <source>
        <strain evidence="3">ChiHejej3B27-2180</strain>
    </source>
</reference>